<gene>
    <name evidence="2" type="ORF">ACFSKU_19480</name>
</gene>
<keyword evidence="1" id="KW-0812">Transmembrane</keyword>
<name>A0ABW4X274_9BACT</name>
<dbReference type="Proteomes" id="UP001597369">
    <property type="component" value="Unassembled WGS sequence"/>
</dbReference>
<reference evidence="3" key="1">
    <citation type="journal article" date="2019" name="Int. J. Syst. Evol. Microbiol.">
        <title>The Global Catalogue of Microorganisms (GCM) 10K type strain sequencing project: providing services to taxonomists for standard genome sequencing and annotation.</title>
        <authorList>
            <consortium name="The Broad Institute Genomics Platform"/>
            <consortium name="The Broad Institute Genome Sequencing Center for Infectious Disease"/>
            <person name="Wu L."/>
            <person name="Ma J."/>
        </authorList>
    </citation>
    <scope>NUCLEOTIDE SEQUENCE [LARGE SCALE GENOMIC DNA]</scope>
    <source>
        <strain evidence="3">JCM 16545</strain>
    </source>
</reference>
<proteinExistence type="predicted"/>
<dbReference type="EMBL" id="JBHUHV010000058">
    <property type="protein sequence ID" value="MFD2069077.1"/>
    <property type="molecule type" value="Genomic_DNA"/>
</dbReference>
<keyword evidence="3" id="KW-1185">Reference proteome</keyword>
<sequence length="146" mass="16928">MMKEDFKLNDIPKRNVYKVPENYFDRLPMRVMEQTAAQEEATVSINSAKWWRLGRIAIAPLMLLLLFVCVYFYNNNREAEQKDTFAIQQIPAQDIVEYLDTYATLEAADFENLSVSHKGLAAEFLNVSPTSAEEELEYYTLDESNL</sequence>
<accession>A0ABW4X274</accession>
<evidence type="ECO:0000313" key="2">
    <source>
        <dbReference type="EMBL" id="MFD2069077.1"/>
    </source>
</evidence>
<keyword evidence="1" id="KW-0472">Membrane</keyword>
<protein>
    <submittedName>
        <fullName evidence="2">Uncharacterized protein</fullName>
    </submittedName>
</protein>
<comment type="caution">
    <text evidence="2">The sequence shown here is derived from an EMBL/GenBank/DDBJ whole genome shotgun (WGS) entry which is preliminary data.</text>
</comment>
<keyword evidence="1" id="KW-1133">Transmembrane helix</keyword>
<evidence type="ECO:0000256" key="1">
    <source>
        <dbReference type="SAM" id="Phobius"/>
    </source>
</evidence>
<feature type="transmembrane region" description="Helical" evidence="1">
    <location>
        <begin position="53"/>
        <end position="73"/>
    </location>
</feature>
<dbReference type="RefSeq" id="WP_229957402.1">
    <property type="nucleotide sequence ID" value="NZ_JAJJWI010000001.1"/>
</dbReference>
<evidence type="ECO:0000313" key="3">
    <source>
        <dbReference type="Proteomes" id="UP001597369"/>
    </source>
</evidence>
<organism evidence="2 3">
    <name type="scientific">Pontibacter silvestris</name>
    <dbReference type="NCBI Taxonomy" id="2305183"/>
    <lineage>
        <taxon>Bacteria</taxon>
        <taxon>Pseudomonadati</taxon>
        <taxon>Bacteroidota</taxon>
        <taxon>Cytophagia</taxon>
        <taxon>Cytophagales</taxon>
        <taxon>Hymenobacteraceae</taxon>
        <taxon>Pontibacter</taxon>
    </lineage>
</organism>